<evidence type="ECO:0000313" key="3">
    <source>
        <dbReference type="EMBL" id="PNR57214.1"/>
    </source>
</evidence>
<dbReference type="OrthoDB" id="6022at2759"/>
<dbReference type="EnsemblPlants" id="Pp3c3_10050V3.4">
    <property type="protein sequence ID" value="PAC:32943657.CDS.1"/>
    <property type="gene ID" value="Pp3c3_10050"/>
</dbReference>
<feature type="compositionally biased region" description="Basic residues" evidence="2">
    <location>
        <begin position="23"/>
        <end position="32"/>
    </location>
</feature>
<feature type="compositionally biased region" description="Basic and acidic residues" evidence="2">
    <location>
        <begin position="324"/>
        <end position="334"/>
    </location>
</feature>
<dbReference type="GO" id="GO:0000398">
    <property type="term" value="P:mRNA splicing, via spliceosome"/>
    <property type="evidence" value="ECO:0000318"/>
    <property type="project" value="GO_Central"/>
</dbReference>
<dbReference type="PANTHER" id="PTHR31809:SF0">
    <property type="entry name" value="BUD13 HOMOLOG"/>
    <property type="match status" value="1"/>
</dbReference>
<dbReference type="FunCoup" id="A0A2K1KTU8">
    <property type="interactions" value="3070"/>
</dbReference>
<dbReference type="Gramene" id="Pp3c3_10050V3.4">
    <property type="protein sequence ID" value="PAC:32943657.CDS.1"/>
    <property type="gene ID" value="Pp3c3_10050"/>
</dbReference>
<evidence type="ECO:0000313" key="4">
    <source>
        <dbReference type="EnsemblPlants" id="PAC:32943655.CDS.1"/>
    </source>
</evidence>
<dbReference type="InterPro" id="IPR051112">
    <property type="entry name" value="CWC26_splicing_factor"/>
</dbReference>
<dbReference type="GO" id="GO:0005684">
    <property type="term" value="C:U2-type spliceosomal complex"/>
    <property type="evidence" value="ECO:0000318"/>
    <property type="project" value="GO_Central"/>
</dbReference>
<feature type="compositionally biased region" description="Basic and acidic residues" evidence="2">
    <location>
        <begin position="360"/>
        <end position="381"/>
    </location>
</feature>
<feature type="compositionally biased region" description="Basic and acidic residues" evidence="2">
    <location>
        <begin position="430"/>
        <end position="445"/>
    </location>
</feature>
<feature type="region of interest" description="Disordered" evidence="2">
    <location>
        <begin position="82"/>
        <end position="394"/>
    </location>
</feature>
<protein>
    <recommendedName>
        <fullName evidence="6">BUD13 homolog</fullName>
    </recommendedName>
</protein>
<accession>A0A2K1KTU8</accession>
<evidence type="ECO:0008006" key="6">
    <source>
        <dbReference type="Google" id="ProtNLM"/>
    </source>
</evidence>
<dbReference type="GeneID" id="112280428"/>
<dbReference type="EMBL" id="ABEU02000003">
    <property type="protein sequence ID" value="PNR57214.1"/>
    <property type="molecule type" value="Genomic_DNA"/>
</dbReference>
<feature type="region of interest" description="Disordered" evidence="2">
    <location>
        <begin position="11"/>
        <end position="32"/>
    </location>
</feature>
<name>A0A2K1KTU8_PHYPA</name>
<organism evidence="3">
    <name type="scientific">Physcomitrium patens</name>
    <name type="common">Spreading-leaved earth moss</name>
    <name type="synonym">Physcomitrella patens</name>
    <dbReference type="NCBI Taxonomy" id="3218"/>
    <lineage>
        <taxon>Eukaryota</taxon>
        <taxon>Viridiplantae</taxon>
        <taxon>Streptophyta</taxon>
        <taxon>Embryophyta</taxon>
        <taxon>Bryophyta</taxon>
        <taxon>Bryophytina</taxon>
        <taxon>Bryopsida</taxon>
        <taxon>Funariidae</taxon>
        <taxon>Funariales</taxon>
        <taxon>Funariaceae</taxon>
        <taxon>Physcomitrium</taxon>
    </lineage>
</organism>
<dbReference type="OMA" id="FEAEFQF"/>
<dbReference type="PANTHER" id="PTHR31809">
    <property type="entry name" value="BUD13 HOMOLOG"/>
    <property type="match status" value="1"/>
</dbReference>
<dbReference type="Pfam" id="PF09736">
    <property type="entry name" value="Bud13"/>
    <property type="match status" value="1"/>
</dbReference>
<reference evidence="3 5" key="1">
    <citation type="journal article" date="2008" name="Science">
        <title>The Physcomitrella genome reveals evolutionary insights into the conquest of land by plants.</title>
        <authorList>
            <person name="Rensing S."/>
            <person name="Lang D."/>
            <person name="Zimmer A."/>
            <person name="Terry A."/>
            <person name="Salamov A."/>
            <person name="Shapiro H."/>
            <person name="Nishiyama T."/>
            <person name="Perroud P.-F."/>
            <person name="Lindquist E."/>
            <person name="Kamisugi Y."/>
            <person name="Tanahashi T."/>
            <person name="Sakakibara K."/>
            <person name="Fujita T."/>
            <person name="Oishi K."/>
            <person name="Shin-I T."/>
            <person name="Kuroki Y."/>
            <person name="Toyoda A."/>
            <person name="Suzuki Y."/>
            <person name="Hashimoto A."/>
            <person name="Yamaguchi K."/>
            <person name="Sugano A."/>
            <person name="Kohara Y."/>
            <person name="Fujiyama A."/>
            <person name="Anterola A."/>
            <person name="Aoki S."/>
            <person name="Ashton N."/>
            <person name="Barbazuk W.B."/>
            <person name="Barker E."/>
            <person name="Bennetzen J."/>
            <person name="Bezanilla M."/>
            <person name="Blankenship R."/>
            <person name="Cho S.H."/>
            <person name="Dutcher S."/>
            <person name="Estelle M."/>
            <person name="Fawcett J.A."/>
            <person name="Gundlach H."/>
            <person name="Hanada K."/>
            <person name="Heyl A."/>
            <person name="Hicks K.A."/>
            <person name="Hugh J."/>
            <person name="Lohr M."/>
            <person name="Mayer K."/>
            <person name="Melkozernov A."/>
            <person name="Murata T."/>
            <person name="Nelson D."/>
            <person name="Pils B."/>
            <person name="Prigge M."/>
            <person name="Reiss B."/>
            <person name="Renner T."/>
            <person name="Rombauts S."/>
            <person name="Rushton P."/>
            <person name="Sanderfoot A."/>
            <person name="Schween G."/>
            <person name="Shiu S.-H."/>
            <person name="Stueber K."/>
            <person name="Theodoulou F.L."/>
            <person name="Tu H."/>
            <person name="Van de Peer Y."/>
            <person name="Verrier P.J."/>
            <person name="Waters E."/>
            <person name="Wood A."/>
            <person name="Yang L."/>
            <person name="Cove D."/>
            <person name="Cuming A."/>
            <person name="Hasebe M."/>
            <person name="Lucas S."/>
            <person name="Mishler D.B."/>
            <person name="Reski R."/>
            <person name="Grigoriev I."/>
            <person name="Quatrano R.S."/>
            <person name="Boore J.L."/>
        </authorList>
    </citation>
    <scope>NUCLEOTIDE SEQUENCE [LARGE SCALE GENOMIC DNA]</scope>
    <source>
        <strain evidence="4 5">cv. Gransden 2004</strain>
    </source>
</reference>
<dbReference type="STRING" id="3218.A0A2K1KTU8"/>
<sequence>MATSLKDYLKKYQSVGEDDNKQPKKTKKKRKVAQVKVPVGLVIVDNDAAWQKTIDEDSDEPEVEGIDAPQVIEDVEVKRMHQMERIKQHRPYMSIGDDGSGWSTVERKPKNVELKGQRDDTLRLGSPDISPPRRNPSSQSQDISPPRRRNSRPGSPDASPPRKQSQVESEDISPPRRRNMRAESPDASPPRKRSQVESEDISPPRRRNARAGSPDTSPPRRRYQVESEDISPPRRRNARPGSPDASPPRKRTQVESEDISPPRRRKARADSPDASPPRRPPAKLRDISPTRRKKSRADFQDSPLRRTSRSQSEDISPPRKKKPRTDSSPRRRVAEQVLSPNVGRKPVKMTDGRQAGLITDKAERVAELAKKKQEDARRLKEMGGGGRAAETVYRDKRGKRLEGLEELLRQQQGEAKPEVKPLEWGKGLAQKRETEERHAEFEAEKNKPFARTRDDPEYDKMFKERLRWGDPMAHLVKRKDPAAELVDFGASDEMKESGFIIPQDIPAHSWLKRGVGAPMNRYGIKPGRHWDGVDRSTGFENQMFKAKAEKQATEMEAYLWSVADM</sequence>
<keyword evidence="5" id="KW-1185">Reference proteome</keyword>
<evidence type="ECO:0000256" key="1">
    <source>
        <dbReference type="ARBA" id="ARBA00011069"/>
    </source>
</evidence>
<reference evidence="4" key="3">
    <citation type="submission" date="2020-12" db="UniProtKB">
        <authorList>
            <consortium name="EnsemblPlants"/>
        </authorList>
    </citation>
    <scope>IDENTIFICATION</scope>
</reference>
<dbReference type="Gramene" id="Pp3c3_10050V3.3">
    <property type="protein sequence ID" value="PAC:32943656.CDS.1"/>
    <property type="gene ID" value="Pp3c3_10050"/>
</dbReference>
<dbReference type="RefSeq" id="XP_073389173.1">
    <property type="nucleotide sequence ID" value="XM_073533072.1"/>
</dbReference>
<dbReference type="Proteomes" id="UP000006727">
    <property type="component" value="Chromosome 3"/>
</dbReference>
<comment type="similarity">
    <text evidence="1">Belongs to the CWC26 family.</text>
</comment>
<dbReference type="InterPro" id="IPR018609">
    <property type="entry name" value="Bud13"/>
</dbReference>
<gene>
    <name evidence="4" type="primary">LOC112280428</name>
    <name evidence="3" type="ORF">PHYPA_004207</name>
</gene>
<evidence type="ECO:0000313" key="5">
    <source>
        <dbReference type="Proteomes" id="UP000006727"/>
    </source>
</evidence>
<reference evidence="3 5" key="2">
    <citation type="journal article" date="2018" name="Plant J.">
        <title>The Physcomitrella patens chromosome-scale assembly reveals moss genome structure and evolution.</title>
        <authorList>
            <person name="Lang D."/>
            <person name="Ullrich K.K."/>
            <person name="Murat F."/>
            <person name="Fuchs J."/>
            <person name="Jenkins J."/>
            <person name="Haas F.B."/>
            <person name="Piednoel M."/>
            <person name="Gundlach H."/>
            <person name="Van Bel M."/>
            <person name="Meyberg R."/>
            <person name="Vives C."/>
            <person name="Morata J."/>
            <person name="Symeonidi A."/>
            <person name="Hiss M."/>
            <person name="Muchero W."/>
            <person name="Kamisugi Y."/>
            <person name="Saleh O."/>
            <person name="Blanc G."/>
            <person name="Decker E.L."/>
            <person name="van Gessel N."/>
            <person name="Grimwood J."/>
            <person name="Hayes R.D."/>
            <person name="Graham S.W."/>
            <person name="Gunter L.E."/>
            <person name="McDaniel S.F."/>
            <person name="Hoernstein S.N.W."/>
            <person name="Larsson A."/>
            <person name="Li F.W."/>
            <person name="Perroud P.F."/>
            <person name="Phillips J."/>
            <person name="Ranjan P."/>
            <person name="Rokshar D.S."/>
            <person name="Rothfels C.J."/>
            <person name="Schneider L."/>
            <person name="Shu S."/>
            <person name="Stevenson D.W."/>
            <person name="Thummler F."/>
            <person name="Tillich M."/>
            <person name="Villarreal Aguilar J.C."/>
            <person name="Widiez T."/>
            <person name="Wong G.K."/>
            <person name="Wymore A."/>
            <person name="Zhang Y."/>
            <person name="Zimmer A.D."/>
            <person name="Quatrano R.S."/>
            <person name="Mayer K.F.X."/>
            <person name="Goodstein D."/>
            <person name="Casacuberta J.M."/>
            <person name="Vandepoele K."/>
            <person name="Reski R."/>
            <person name="Cuming A.C."/>
            <person name="Tuskan G.A."/>
            <person name="Maumus F."/>
            <person name="Salse J."/>
            <person name="Schmutz J."/>
            <person name="Rensing S.A."/>
        </authorList>
    </citation>
    <scope>NUCLEOTIDE SEQUENCE [LARGE SCALE GENOMIC DNA]</scope>
    <source>
        <strain evidence="4 5">cv. Gransden 2004</strain>
    </source>
</reference>
<dbReference type="EnsemblPlants" id="Pp3c3_10050V3.1">
    <property type="protein sequence ID" value="PAC:32943655.CDS.1"/>
    <property type="gene ID" value="Pp3c3_10050"/>
</dbReference>
<dbReference type="PaxDb" id="3218-PP1S74_54V6.1"/>
<evidence type="ECO:0000256" key="2">
    <source>
        <dbReference type="SAM" id="MobiDB-lite"/>
    </source>
</evidence>
<feature type="compositionally biased region" description="Basic and acidic residues" evidence="2">
    <location>
        <begin position="105"/>
        <end position="122"/>
    </location>
</feature>
<dbReference type="EnsemblPlants" id="Pp3c3_10050V3.3">
    <property type="protein sequence ID" value="PAC:32943656.CDS.1"/>
    <property type="gene ID" value="Pp3c3_10050"/>
</dbReference>
<proteinExistence type="inferred from homology"/>
<dbReference type="Gramene" id="Pp3c3_10050V3.1">
    <property type="protein sequence ID" value="PAC:32943655.CDS.1"/>
    <property type="gene ID" value="Pp3c3_10050"/>
</dbReference>
<feature type="region of interest" description="Disordered" evidence="2">
    <location>
        <begin position="409"/>
        <end position="445"/>
    </location>
</feature>
<dbReference type="AlphaFoldDB" id="A0A2K1KTU8"/>